<protein>
    <submittedName>
        <fullName evidence="2">Uncharacterized protein</fullName>
    </submittedName>
</protein>
<feature type="region of interest" description="Disordered" evidence="1">
    <location>
        <begin position="97"/>
        <end position="131"/>
    </location>
</feature>
<sequence length="158" mass="16863">MEKNVKQHWVEKKKPTKEDVEKVDDALKLQRSLDDKTIPEENREEAQLAVIEALNSVTERNEGLAGSGVKTGAAVSKIGASSSDYGANTGVAVSKSGVSNQPDMGVVHDGADFGISHSDKAGAVGNEHEQPWKTVTRCRAQGRLNQQKGEAVKPNSNG</sequence>
<evidence type="ECO:0000313" key="2">
    <source>
        <dbReference type="EMBL" id="KAK7288559.1"/>
    </source>
</evidence>
<dbReference type="Proteomes" id="UP001372338">
    <property type="component" value="Unassembled WGS sequence"/>
</dbReference>
<dbReference type="AlphaFoldDB" id="A0AAN9P8U3"/>
<evidence type="ECO:0000256" key="1">
    <source>
        <dbReference type="SAM" id="MobiDB-lite"/>
    </source>
</evidence>
<evidence type="ECO:0000313" key="3">
    <source>
        <dbReference type="Proteomes" id="UP001372338"/>
    </source>
</evidence>
<proteinExistence type="predicted"/>
<organism evidence="2 3">
    <name type="scientific">Crotalaria pallida</name>
    <name type="common">Smooth rattlebox</name>
    <name type="synonym">Crotalaria striata</name>
    <dbReference type="NCBI Taxonomy" id="3830"/>
    <lineage>
        <taxon>Eukaryota</taxon>
        <taxon>Viridiplantae</taxon>
        <taxon>Streptophyta</taxon>
        <taxon>Embryophyta</taxon>
        <taxon>Tracheophyta</taxon>
        <taxon>Spermatophyta</taxon>
        <taxon>Magnoliopsida</taxon>
        <taxon>eudicotyledons</taxon>
        <taxon>Gunneridae</taxon>
        <taxon>Pentapetalae</taxon>
        <taxon>rosids</taxon>
        <taxon>fabids</taxon>
        <taxon>Fabales</taxon>
        <taxon>Fabaceae</taxon>
        <taxon>Papilionoideae</taxon>
        <taxon>50 kb inversion clade</taxon>
        <taxon>genistoids sensu lato</taxon>
        <taxon>core genistoids</taxon>
        <taxon>Crotalarieae</taxon>
        <taxon>Crotalaria</taxon>
    </lineage>
</organism>
<dbReference type="EMBL" id="JAYWIO010000001">
    <property type="protein sequence ID" value="KAK7288559.1"/>
    <property type="molecule type" value="Genomic_DNA"/>
</dbReference>
<comment type="caution">
    <text evidence="2">The sequence shown here is derived from an EMBL/GenBank/DDBJ whole genome shotgun (WGS) entry which is preliminary data.</text>
</comment>
<keyword evidence="3" id="KW-1185">Reference proteome</keyword>
<reference evidence="2 3" key="1">
    <citation type="submission" date="2024-01" db="EMBL/GenBank/DDBJ databases">
        <title>The genomes of 5 underutilized Papilionoideae crops provide insights into root nodulation and disease resistanc.</title>
        <authorList>
            <person name="Yuan L."/>
        </authorList>
    </citation>
    <scope>NUCLEOTIDE SEQUENCE [LARGE SCALE GENOMIC DNA]</scope>
    <source>
        <strain evidence="2">ZHUSHIDOU_FW_LH</strain>
        <tissue evidence="2">Leaf</tissue>
    </source>
</reference>
<accession>A0AAN9P8U3</accession>
<gene>
    <name evidence="2" type="ORF">RIF29_02020</name>
</gene>
<name>A0AAN9P8U3_CROPI</name>